<dbReference type="EMBL" id="WSTB01000018">
    <property type="protein sequence ID" value="MWB96746.1"/>
    <property type="molecule type" value="Genomic_DNA"/>
</dbReference>
<comment type="caution">
    <text evidence="1">The sequence shown here is derived from an EMBL/GenBank/DDBJ whole genome shotgun (WGS) entry which is preliminary data.</text>
</comment>
<organism evidence="1 2">
    <name type="scientific">Flavobacterium hydrocarbonoxydans</name>
    <dbReference type="NCBI Taxonomy" id="2683249"/>
    <lineage>
        <taxon>Bacteria</taxon>
        <taxon>Pseudomonadati</taxon>
        <taxon>Bacteroidota</taxon>
        <taxon>Flavobacteriia</taxon>
        <taxon>Flavobacteriales</taxon>
        <taxon>Flavobacteriaceae</taxon>
        <taxon>Flavobacterium</taxon>
    </lineage>
</organism>
<accession>A0A6I4NQS4</accession>
<dbReference type="Proteomes" id="UP000471501">
    <property type="component" value="Unassembled WGS sequence"/>
</dbReference>
<protein>
    <submittedName>
        <fullName evidence="1">Uncharacterized protein</fullName>
    </submittedName>
</protein>
<name>A0A6I4NQS4_9FLAO</name>
<keyword evidence="2" id="KW-1185">Reference proteome</keyword>
<dbReference type="AlphaFoldDB" id="A0A6I4NQS4"/>
<reference evidence="1 2" key="1">
    <citation type="submission" date="2019-12" db="EMBL/GenBank/DDBJ databases">
        <authorList>
            <person name="Kim Y.S."/>
        </authorList>
    </citation>
    <scope>NUCLEOTIDE SEQUENCE [LARGE SCALE GENOMIC DNA]</scope>
    <source>
        <strain evidence="1 2">GA093</strain>
    </source>
</reference>
<proteinExistence type="predicted"/>
<gene>
    <name evidence="1" type="ORF">GON26_20485</name>
</gene>
<dbReference type="RefSeq" id="WP_160376633.1">
    <property type="nucleotide sequence ID" value="NZ_WSTB01000018.1"/>
</dbReference>
<evidence type="ECO:0000313" key="2">
    <source>
        <dbReference type="Proteomes" id="UP000471501"/>
    </source>
</evidence>
<sequence>MTRKERMQERNALVRKQFYELLAKNPKWRIDAIVDEVAKKSFLSSRTIDAIINYEGIYKDNPADSKRNAGQNKIV</sequence>
<evidence type="ECO:0000313" key="1">
    <source>
        <dbReference type="EMBL" id="MWB96746.1"/>
    </source>
</evidence>